<name>A0A380TIE7_9ZZZZ</name>
<dbReference type="Gene3D" id="3.40.1620.10">
    <property type="entry name" value="YefM-like domain"/>
    <property type="match status" value="1"/>
</dbReference>
<dbReference type="InterPro" id="IPR006442">
    <property type="entry name" value="Antitoxin_Phd/YefM"/>
</dbReference>
<evidence type="ECO:0000313" key="2">
    <source>
        <dbReference type="EMBL" id="SUS08252.1"/>
    </source>
</evidence>
<dbReference type="AlphaFoldDB" id="A0A380TIE7"/>
<organism evidence="2">
    <name type="scientific">metagenome</name>
    <dbReference type="NCBI Taxonomy" id="256318"/>
    <lineage>
        <taxon>unclassified sequences</taxon>
        <taxon>metagenomes</taxon>
    </lineage>
</organism>
<dbReference type="SUPFAM" id="SSF143120">
    <property type="entry name" value="YefM-like"/>
    <property type="match status" value="1"/>
</dbReference>
<evidence type="ECO:0000256" key="1">
    <source>
        <dbReference type="ARBA" id="ARBA00009981"/>
    </source>
</evidence>
<dbReference type="InterPro" id="IPR036165">
    <property type="entry name" value="YefM-like_sf"/>
</dbReference>
<dbReference type="Pfam" id="PF02604">
    <property type="entry name" value="PhdYeFM_antitox"/>
    <property type="match status" value="1"/>
</dbReference>
<accession>A0A380TIE7</accession>
<gene>
    <name evidence="2" type="ORF">DF3PB_6100002</name>
</gene>
<dbReference type="InterPro" id="IPR051405">
    <property type="entry name" value="phD/YefM_antitoxin"/>
</dbReference>
<dbReference type="PANTHER" id="PTHR33713:SF6">
    <property type="entry name" value="ANTITOXIN YEFM"/>
    <property type="match status" value="1"/>
</dbReference>
<dbReference type="EMBL" id="UIDG01000569">
    <property type="protein sequence ID" value="SUS08252.1"/>
    <property type="molecule type" value="Genomic_DNA"/>
</dbReference>
<dbReference type="PANTHER" id="PTHR33713">
    <property type="entry name" value="ANTITOXIN YAFN-RELATED"/>
    <property type="match status" value="1"/>
</dbReference>
<sequence length="85" mass="9374">MRTMAALEAKNHFGELLDTAQREPVTIEKHGRAVAVVLSAEEYKELEALKLASLRAEVRKGLDEIEAGRVVDGDEAFKALRARLA</sequence>
<comment type="similarity">
    <text evidence="1">Belongs to the phD/YefM antitoxin family.</text>
</comment>
<protein>
    <submittedName>
        <fullName evidence="2">Antitoxin</fullName>
    </submittedName>
</protein>
<proteinExistence type="inferred from homology"/>
<dbReference type="NCBIfam" id="TIGR01552">
    <property type="entry name" value="phd_fam"/>
    <property type="match status" value="1"/>
</dbReference>
<reference evidence="2" key="1">
    <citation type="submission" date="2018-07" db="EMBL/GenBank/DDBJ databases">
        <authorList>
            <person name="Quirk P.G."/>
            <person name="Krulwich T.A."/>
        </authorList>
    </citation>
    <scope>NUCLEOTIDE SEQUENCE</scope>
</reference>